<reference evidence="2" key="1">
    <citation type="journal article" date="2020" name="Stud. Mycol.">
        <title>101 Dothideomycetes genomes: a test case for predicting lifestyles and emergence of pathogens.</title>
        <authorList>
            <person name="Haridas S."/>
            <person name="Albert R."/>
            <person name="Binder M."/>
            <person name="Bloem J."/>
            <person name="Labutti K."/>
            <person name="Salamov A."/>
            <person name="Andreopoulos B."/>
            <person name="Baker S."/>
            <person name="Barry K."/>
            <person name="Bills G."/>
            <person name="Bluhm B."/>
            <person name="Cannon C."/>
            <person name="Castanera R."/>
            <person name="Culley D."/>
            <person name="Daum C."/>
            <person name="Ezra D."/>
            <person name="Gonzalez J."/>
            <person name="Henrissat B."/>
            <person name="Kuo A."/>
            <person name="Liang C."/>
            <person name="Lipzen A."/>
            <person name="Lutzoni F."/>
            <person name="Magnuson J."/>
            <person name="Mondo S."/>
            <person name="Nolan M."/>
            <person name="Ohm R."/>
            <person name="Pangilinan J."/>
            <person name="Park H.-J."/>
            <person name="Ramirez L."/>
            <person name="Alfaro M."/>
            <person name="Sun H."/>
            <person name="Tritt A."/>
            <person name="Yoshinaga Y."/>
            <person name="Zwiers L.-H."/>
            <person name="Turgeon B."/>
            <person name="Goodwin S."/>
            <person name="Spatafora J."/>
            <person name="Crous P."/>
            <person name="Grigoriev I."/>
        </authorList>
    </citation>
    <scope>NUCLEOTIDE SEQUENCE</scope>
    <source>
        <strain evidence="2">CBS 207.26</strain>
    </source>
</reference>
<feature type="region of interest" description="Disordered" evidence="1">
    <location>
        <begin position="67"/>
        <end position="88"/>
    </location>
</feature>
<accession>A0A6A6EPT3</accession>
<name>A0A6A6EPT3_9PEZI</name>
<evidence type="ECO:0008006" key="4">
    <source>
        <dbReference type="Google" id="ProtNLM"/>
    </source>
</evidence>
<gene>
    <name evidence="2" type="ORF">K469DRAFT_694833</name>
</gene>
<sequence>MTLGSWVHRFRKEVQAFRTLQSLEPAEYYIVRFFGSFEEAGTTLYLNLPMVVICKGWVRTRSGLASSHFEKPSSSAGEDMNKDSIGTDTYGPPEFHRCNYIPVKATERNLQAVDIWSLGCVYSGAAVWSQLGDSGLNTYRNSRLDERSKTGSPDKDSPFHNGQDVLIAVEAVHALTQSPKRPWDTITDRVIPVVKGKKCSPHNRMLDLPRVKYGPTLFGS</sequence>
<evidence type="ECO:0000313" key="2">
    <source>
        <dbReference type="EMBL" id="KAF2192789.1"/>
    </source>
</evidence>
<dbReference type="OrthoDB" id="9992527at2759"/>
<dbReference type="AlphaFoldDB" id="A0A6A6EPT3"/>
<proteinExistence type="predicted"/>
<protein>
    <recommendedName>
        <fullName evidence="4">Protein kinase domain-containing protein</fullName>
    </recommendedName>
</protein>
<keyword evidence="3" id="KW-1185">Reference proteome</keyword>
<organism evidence="2 3">
    <name type="scientific">Zopfia rhizophila CBS 207.26</name>
    <dbReference type="NCBI Taxonomy" id="1314779"/>
    <lineage>
        <taxon>Eukaryota</taxon>
        <taxon>Fungi</taxon>
        <taxon>Dikarya</taxon>
        <taxon>Ascomycota</taxon>
        <taxon>Pezizomycotina</taxon>
        <taxon>Dothideomycetes</taxon>
        <taxon>Dothideomycetes incertae sedis</taxon>
        <taxon>Zopfiaceae</taxon>
        <taxon>Zopfia</taxon>
    </lineage>
</organism>
<dbReference type="Proteomes" id="UP000800200">
    <property type="component" value="Unassembled WGS sequence"/>
</dbReference>
<evidence type="ECO:0000313" key="3">
    <source>
        <dbReference type="Proteomes" id="UP000800200"/>
    </source>
</evidence>
<evidence type="ECO:0000256" key="1">
    <source>
        <dbReference type="SAM" id="MobiDB-lite"/>
    </source>
</evidence>
<dbReference type="EMBL" id="ML994615">
    <property type="protein sequence ID" value="KAF2192789.1"/>
    <property type="molecule type" value="Genomic_DNA"/>
</dbReference>